<name>A0A1F5VIG3_9BACT</name>
<keyword evidence="1" id="KW-0472">Membrane</keyword>
<feature type="transmembrane region" description="Helical" evidence="1">
    <location>
        <begin position="42"/>
        <end position="67"/>
    </location>
</feature>
<dbReference type="AlphaFoldDB" id="A0A1F5VIG3"/>
<proteinExistence type="predicted"/>
<gene>
    <name evidence="2" type="ORF">A2834_03940</name>
</gene>
<protein>
    <recommendedName>
        <fullName evidence="4">Membrane transporter protein</fullName>
    </recommendedName>
</protein>
<reference evidence="2 3" key="1">
    <citation type="journal article" date="2016" name="Nat. Commun.">
        <title>Thousands of microbial genomes shed light on interconnected biogeochemical processes in an aquifer system.</title>
        <authorList>
            <person name="Anantharaman K."/>
            <person name="Brown C.T."/>
            <person name="Hug L.A."/>
            <person name="Sharon I."/>
            <person name="Castelle C.J."/>
            <person name="Probst A.J."/>
            <person name="Thomas B.C."/>
            <person name="Singh A."/>
            <person name="Wilkins M.J."/>
            <person name="Karaoz U."/>
            <person name="Brodie E.L."/>
            <person name="Williams K.H."/>
            <person name="Hubbard S.S."/>
            <person name="Banfield J.F."/>
        </authorList>
    </citation>
    <scope>NUCLEOTIDE SEQUENCE [LARGE SCALE GENOMIC DNA]</scope>
</reference>
<feature type="transmembrane region" description="Helical" evidence="1">
    <location>
        <begin position="79"/>
        <end position="97"/>
    </location>
</feature>
<dbReference type="STRING" id="1798325.A2834_03940"/>
<accession>A0A1F5VIG3</accession>
<keyword evidence="1" id="KW-0812">Transmembrane</keyword>
<sequence length="104" mass="11925">MIRQKIFFAAFLYGLVFESFGFLGGGFYLLPALVTAAIFNSLVFTWQSVNFIVSWISGVLILSLWSATLNNWNLFSYKFAAHIFIYFFILLVILYALDAKKEQS</sequence>
<dbReference type="EMBL" id="MFHD01000005">
    <property type="protein sequence ID" value="OGF63257.1"/>
    <property type="molecule type" value="Genomic_DNA"/>
</dbReference>
<evidence type="ECO:0000256" key="1">
    <source>
        <dbReference type="SAM" id="Phobius"/>
    </source>
</evidence>
<comment type="caution">
    <text evidence="2">The sequence shown here is derived from an EMBL/GenBank/DDBJ whole genome shotgun (WGS) entry which is preliminary data.</text>
</comment>
<feature type="transmembrane region" description="Helical" evidence="1">
    <location>
        <begin position="6"/>
        <end position="30"/>
    </location>
</feature>
<organism evidence="2 3">
    <name type="scientific">Candidatus Giovannonibacteria bacterium RIFCSPHIGHO2_01_FULL_45_23</name>
    <dbReference type="NCBI Taxonomy" id="1798325"/>
    <lineage>
        <taxon>Bacteria</taxon>
        <taxon>Candidatus Giovannoniibacteriota</taxon>
    </lineage>
</organism>
<evidence type="ECO:0008006" key="4">
    <source>
        <dbReference type="Google" id="ProtNLM"/>
    </source>
</evidence>
<dbReference type="Proteomes" id="UP000179251">
    <property type="component" value="Unassembled WGS sequence"/>
</dbReference>
<evidence type="ECO:0000313" key="3">
    <source>
        <dbReference type="Proteomes" id="UP000179251"/>
    </source>
</evidence>
<evidence type="ECO:0000313" key="2">
    <source>
        <dbReference type="EMBL" id="OGF63257.1"/>
    </source>
</evidence>
<keyword evidence="1" id="KW-1133">Transmembrane helix</keyword>